<proteinExistence type="predicted"/>
<reference evidence="2" key="1">
    <citation type="submission" date="2016-10" db="EMBL/GenBank/DDBJ databases">
        <authorList>
            <person name="Varghese N."/>
            <person name="Submissions S."/>
        </authorList>
    </citation>
    <scope>NUCLEOTIDE SEQUENCE [LARGE SCALE GENOMIC DNA]</scope>
    <source>
        <strain evidence="2">CGMCC 1.6854</strain>
    </source>
</reference>
<dbReference type="EMBL" id="FNHW01000001">
    <property type="protein sequence ID" value="SDM57785.1"/>
    <property type="molecule type" value="Genomic_DNA"/>
</dbReference>
<dbReference type="AlphaFoldDB" id="A0A1G9UE18"/>
<gene>
    <name evidence="1" type="ORF">SAMN04488137_0852</name>
</gene>
<dbReference type="OrthoDB" id="2974073at2"/>
<dbReference type="RefSeq" id="WP_090232782.1">
    <property type="nucleotide sequence ID" value="NZ_FNHW01000001.1"/>
</dbReference>
<organism evidence="1 2">
    <name type="scientific">Fictibacillus solisalsi</name>
    <dbReference type="NCBI Taxonomy" id="459525"/>
    <lineage>
        <taxon>Bacteria</taxon>
        <taxon>Bacillati</taxon>
        <taxon>Bacillota</taxon>
        <taxon>Bacilli</taxon>
        <taxon>Bacillales</taxon>
        <taxon>Fictibacillaceae</taxon>
        <taxon>Fictibacillus</taxon>
    </lineage>
</organism>
<name>A0A1G9UE18_9BACL</name>
<evidence type="ECO:0000313" key="2">
    <source>
        <dbReference type="Proteomes" id="UP000199544"/>
    </source>
</evidence>
<dbReference type="Proteomes" id="UP000199544">
    <property type="component" value="Unassembled WGS sequence"/>
</dbReference>
<keyword evidence="2" id="KW-1185">Reference proteome</keyword>
<evidence type="ECO:0000313" key="1">
    <source>
        <dbReference type="EMBL" id="SDM57785.1"/>
    </source>
</evidence>
<protein>
    <submittedName>
        <fullName evidence="1">Uncharacterized protein</fullName>
    </submittedName>
</protein>
<accession>A0A1G9UE18</accession>
<sequence length="67" mass="7940">MEMLNNVERALQLFARTGMELKEAMSKLSEEEKILLNKSYPFDVPFSEFSNKIVEWKEEVDRLAETR</sequence>